<keyword evidence="1" id="KW-0732">Signal</keyword>
<evidence type="ECO:0000313" key="2">
    <source>
        <dbReference type="EMBL" id="CAK0855520.1"/>
    </source>
</evidence>
<reference evidence="2" key="1">
    <citation type="submission" date="2023-10" db="EMBL/GenBank/DDBJ databases">
        <authorList>
            <person name="Chen Y."/>
            <person name="Shah S."/>
            <person name="Dougan E. K."/>
            <person name="Thang M."/>
            <person name="Chan C."/>
        </authorList>
    </citation>
    <scope>NUCLEOTIDE SEQUENCE [LARGE SCALE GENOMIC DNA]</scope>
</reference>
<evidence type="ECO:0000313" key="3">
    <source>
        <dbReference type="Proteomes" id="UP001189429"/>
    </source>
</evidence>
<keyword evidence="3" id="KW-1185">Reference proteome</keyword>
<organism evidence="2 3">
    <name type="scientific">Prorocentrum cordatum</name>
    <dbReference type="NCBI Taxonomy" id="2364126"/>
    <lineage>
        <taxon>Eukaryota</taxon>
        <taxon>Sar</taxon>
        <taxon>Alveolata</taxon>
        <taxon>Dinophyceae</taxon>
        <taxon>Prorocentrales</taxon>
        <taxon>Prorocentraceae</taxon>
        <taxon>Prorocentrum</taxon>
    </lineage>
</organism>
<gene>
    <name evidence="2" type="ORF">PCOR1329_LOCUS46238</name>
</gene>
<feature type="signal peptide" evidence="1">
    <location>
        <begin position="1"/>
        <end position="20"/>
    </location>
</feature>
<dbReference type="EMBL" id="CAUYUJ010015560">
    <property type="protein sequence ID" value="CAK0855520.1"/>
    <property type="molecule type" value="Genomic_DNA"/>
</dbReference>
<name>A0ABN9U8M0_9DINO</name>
<comment type="caution">
    <text evidence="2">The sequence shown here is derived from an EMBL/GenBank/DDBJ whole genome shotgun (WGS) entry which is preliminary data.</text>
</comment>
<feature type="chain" id="PRO_5045705923" description="Selenoprotein O" evidence="1">
    <location>
        <begin position="21"/>
        <end position="474"/>
    </location>
</feature>
<evidence type="ECO:0000256" key="1">
    <source>
        <dbReference type="SAM" id="SignalP"/>
    </source>
</evidence>
<protein>
    <recommendedName>
        <fullName evidence="4">Selenoprotein O</fullName>
    </recommendedName>
</protein>
<proteinExistence type="predicted"/>
<sequence>MLARSALFLAMAISATPCSGQLMRREASSRKGPSTLQAVLQELLGGVPSQRLFAIEASVRPTYEAFPKNAMGQIPSHEIFAAIVRAYFLKEHGWLLKGVEPPSMVPVVTAVPQAGVLREKAPKLAEALERLLAADRGLSISDVVGTIAALEHLLLEESTALLRSAYALNERSVEERLDKEGLHEVLRSYLLLFRQGMPRNLTDVSLHQRMKARARNVEDWKELLKFEAESVALDGRESDLSFEEAAKIASEMTLRFGKWQNSECVQMKDNLMALGSTSSGRVPLEVFHAERKHASYQFTESAEYLQRSGALDEAEDGTKQVLVANYLLGRSNCIASSEYYSVCCLSECEALTSELEQKVQAPAWPAPRLLSLVGQTPSSSVSAPRELPAALTQDLEAIAARHDGLVPLHSADFKHFLHGAFPNECPLPTATESVAEETERTAAIDWLARQEECTRLPDWHPANWEEEEATLVRV</sequence>
<evidence type="ECO:0008006" key="4">
    <source>
        <dbReference type="Google" id="ProtNLM"/>
    </source>
</evidence>
<dbReference type="Proteomes" id="UP001189429">
    <property type="component" value="Unassembled WGS sequence"/>
</dbReference>
<accession>A0ABN9U8M0</accession>